<sequence length="300" mass="31356">MKTKLPTLAALTTTLLLPPTTLAWTFTWRGEDNIARITNSRSPKPCTQIQQAQDHQFDYVPETQGLNFYIWASNDCSGDIAGYSDTLWRKNASRDFHSYLVDTGDSSGPDSTSVLSMTTAARTSTSTSATSSTSTSTSTSTSPPEDRSGGGGGGISGGAIAGIVVGVVAAVAILGAAFFILGRRRRGKKAAAAKKEAAAAAAAAAAADDNNNDNNPGAGAAGAADGTAELQSPLYDQYKDQFPPEKTLYEKVPVELPGNQAAAEMSNTHAVVEMSTSRSVVEMSDSQRINELEANSRPPR</sequence>
<evidence type="ECO:0000256" key="1">
    <source>
        <dbReference type="ARBA" id="ARBA00004167"/>
    </source>
</evidence>
<evidence type="ECO:0000256" key="6">
    <source>
        <dbReference type="SAM" id="Phobius"/>
    </source>
</evidence>
<reference evidence="8" key="1">
    <citation type="journal article" date="2019" name="Beilstein J. Org. Chem.">
        <title>Nanangenines: drimane sesquiterpenoids as the dominant metabolite cohort of a novel Australian fungus, Aspergillus nanangensis.</title>
        <authorList>
            <person name="Lacey H.J."/>
            <person name="Gilchrist C.L.M."/>
            <person name="Crombie A."/>
            <person name="Kalaitzis J.A."/>
            <person name="Vuong D."/>
            <person name="Rutledge P.J."/>
            <person name="Turner P."/>
            <person name="Pitt J.I."/>
            <person name="Lacey E."/>
            <person name="Chooi Y.H."/>
            <person name="Piggott A.M."/>
        </authorList>
    </citation>
    <scope>NUCLEOTIDE SEQUENCE</scope>
    <source>
        <strain evidence="8">MST-FP2251</strain>
    </source>
</reference>
<feature type="chain" id="PRO_5042165210" evidence="7">
    <location>
        <begin position="24"/>
        <end position="300"/>
    </location>
</feature>
<reference evidence="8" key="2">
    <citation type="submission" date="2020-02" db="EMBL/GenBank/DDBJ databases">
        <authorList>
            <person name="Gilchrist C.L.M."/>
            <person name="Chooi Y.-H."/>
        </authorList>
    </citation>
    <scope>NUCLEOTIDE SEQUENCE</scope>
    <source>
        <strain evidence="8">MST-FP2251</strain>
    </source>
</reference>
<evidence type="ECO:0000256" key="4">
    <source>
        <dbReference type="ARBA" id="ARBA00023136"/>
    </source>
</evidence>
<feature type="region of interest" description="Disordered" evidence="5">
    <location>
        <begin position="102"/>
        <end position="153"/>
    </location>
</feature>
<comment type="caution">
    <text evidence="8">The sequence shown here is derived from an EMBL/GenBank/DDBJ whole genome shotgun (WGS) entry which is preliminary data.</text>
</comment>
<evidence type="ECO:0000313" key="8">
    <source>
        <dbReference type="EMBL" id="KAF9892797.1"/>
    </source>
</evidence>
<proteinExistence type="predicted"/>
<protein>
    <submittedName>
        <fullName evidence="8">Uncharacterized protein</fullName>
    </submittedName>
</protein>
<evidence type="ECO:0000256" key="7">
    <source>
        <dbReference type="SAM" id="SignalP"/>
    </source>
</evidence>
<keyword evidence="2 6" id="KW-0812">Transmembrane</keyword>
<feature type="compositionally biased region" description="Low complexity" evidence="5">
    <location>
        <begin position="102"/>
        <end position="142"/>
    </location>
</feature>
<feature type="compositionally biased region" description="Polar residues" evidence="5">
    <location>
        <begin position="266"/>
        <end position="289"/>
    </location>
</feature>
<name>A0AAD4GXB0_ASPNN</name>
<organism evidence="8 9">
    <name type="scientific">Aspergillus nanangensis</name>
    <dbReference type="NCBI Taxonomy" id="2582783"/>
    <lineage>
        <taxon>Eukaryota</taxon>
        <taxon>Fungi</taxon>
        <taxon>Dikarya</taxon>
        <taxon>Ascomycota</taxon>
        <taxon>Pezizomycotina</taxon>
        <taxon>Eurotiomycetes</taxon>
        <taxon>Eurotiomycetidae</taxon>
        <taxon>Eurotiales</taxon>
        <taxon>Aspergillaceae</taxon>
        <taxon>Aspergillus</taxon>
        <taxon>Aspergillus subgen. Circumdati</taxon>
    </lineage>
</organism>
<evidence type="ECO:0000256" key="3">
    <source>
        <dbReference type="ARBA" id="ARBA00022989"/>
    </source>
</evidence>
<dbReference type="PANTHER" id="PTHR15549">
    <property type="entry name" value="PAIRED IMMUNOGLOBULIN-LIKE TYPE 2 RECEPTOR"/>
    <property type="match status" value="1"/>
</dbReference>
<keyword evidence="9" id="KW-1185">Reference proteome</keyword>
<keyword evidence="3 6" id="KW-1133">Transmembrane helix</keyword>
<dbReference type="AlphaFoldDB" id="A0AAD4GXB0"/>
<dbReference type="PANTHER" id="PTHR15549:SF26">
    <property type="entry name" value="AXIAL BUDDING PATTERN PROTEIN 2-RELATED"/>
    <property type="match status" value="1"/>
</dbReference>
<dbReference type="EMBL" id="VCAU01000010">
    <property type="protein sequence ID" value="KAF9892797.1"/>
    <property type="molecule type" value="Genomic_DNA"/>
</dbReference>
<feature type="transmembrane region" description="Helical" evidence="6">
    <location>
        <begin position="159"/>
        <end position="181"/>
    </location>
</feature>
<dbReference type="InterPro" id="IPR051694">
    <property type="entry name" value="Immunoregulatory_rcpt-like"/>
</dbReference>
<gene>
    <name evidence="8" type="ORF">FE257_000386</name>
</gene>
<dbReference type="GO" id="GO:0016020">
    <property type="term" value="C:membrane"/>
    <property type="evidence" value="ECO:0007669"/>
    <property type="project" value="UniProtKB-SubCell"/>
</dbReference>
<keyword evidence="7" id="KW-0732">Signal</keyword>
<accession>A0AAD4GXB0</accession>
<keyword evidence="4 6" id="KW-0472">Membrane</keyword>
<evidence type="ECO:0000256" key="2">
    <source>
        <dbReference type="ARBA" id="ARBA00022692"/>
    </source>
</evidence>
<feature type="signal peptide" evidence="7">
    <location>
        <begin position="1"/>
        <end position="23"/>
    </location>
</feature>
<comment type="subcellular location">
    <subcellularLocation>
        <location evidence="1">Membrane</location>
        <topology evidence="1">Single-pass membrane protein</topology>
    </subcellularLocation>
</comment>
<evidence type="ECO:0000313" key="9">
    <source>
        <dbReference type="Proteomes" id="UP001194746"/>
    </source>
</evidence>
<feature type="region of interest" description="Disordered" evidence="5">
    <location>
        <begin position="266"/>
        <end position="300"/>
    </location>
</feature>
<dbReference type="Proteomes" id="UP001194746">
    <property type="component" value="Unassembled WGS sequence"/>
</dbReference>
<evidence type="ECO:0000256" key="5">
    <source>
        <dbReference type="SAM" id="MobiDB-lite"/>
    </source>
</evidence>
<dbReference type="GO" id="GO:0071944">
    <property type="term" value="C:cell periphery"/>
    <property type="evidence" value="ECO:0007669"/>
    <property type="project" value="UniProtKB-ARBA"/>
</dbReference>